<dbReference type="Proteomes" id="UP000748531">
    <property type="component" value="Unassembled WGS sequence"/>
</dbReference>
<gene>
    <name evidence="1" type="ORF">PHET_00614</name>
</gene>
<organism evidence="1 2">
    <name type="scientific">Paragonimus heterotremus</name>
    <dbReference type="NCBI Taxonomy" id="100268"/>
    <lineage>
        <taxon>Eukaryota</taxon>
        <taxon>Metazoa</taxon>
        <taxon>Spiralia</taxon>
        <taxon>Lophotrochozoa</taxon>
        <taxon>Platyhelminthes</taxon>
        <taxon>Trematoda</taxon>
        <taxon>Digenea</taxon>
        <taxon>Plagiorchiida</taxon>
        <taxon>Troglotremata</taxon>
        <taxon>Troglotrematidae</taxon>
        <taxon>Paragonimus</taxon>
    </lineage>
</organism>
<evidence type="ECO:0000313" key="2">
    <source>
        <dbReference type="Proteomes" id="UP000748531"/>
    </source>
</evidence>
<sequence length="82" mass="9698">MRFYFHDSQRGDIIAPMRYRGSLWRNITVKRNRSRRIGFISAVDVICLKSRISESYKYTSSIDQVAVIVSYFQSILVQKYLV</sequence>
<proteinExistence type="predicted"/>
<comment type="caution">
    <text evidence="1">The sequence shown here is derived from an EMBL/GenBank/DDBJ whole genome shotgun (WGS) entry which is preliminary data.</text>
</comment>
<dbReference type="AlphaFoldDB" id="A0A8J4T4U7"/>
<evidence type="ECO:0000313" key="1">
    <source>
        <dbReference type="EMBL" id="KAF5405941.1"/>
    </source>
</evidence>
<accession>A0A8J4T4U7</accession>
<protein>
    <submittedName>
        <fullName evidence="1">Uncharacterized protein</fullName>
    </submittedName>
</protein>
<reference evidence="1" key="1">
    <citation type="submission" date="2019-05" db="EMBL/GenBank/DDBJ databases">
        <title>Annotation for the trematode Paragonimus heterotremus.</title>
        <authorList>
            <person name="Choi Y.-J."/>
        </authorList>
    </citation>
    <scope>NUCLEOTIDE SEQUENCE</scope>
    <source>
        <strain evidence="1">LC</strain>
    </source>
</reference>
<keyword evidence="2" id="KW-1185">Reference proteome</keyword>
<name>A0A8J4T4U7_9TREM</name>
<dbReference type="EMBL" id="LUCH01000155">
    <property type="protein sequence ID" value="KAF5405941.1"/>
    <property type="molecule type" value="Genomic_DNA"/>
</dbReference>